<sequence>MKTGPRFKIAKRLGVSVFEKAQSQKFAISAERSAKRKGGGRRGASEYGKQMLEKQKVRVTYGLPERQFRNYVRKALAIHSATLMPHEHLHALLELRLDNVVYRLGLATTRRGARQMVAHGHIVVNGKRVRVPSYQVRTTDRIAVRGASKTHGVLANFALRAAERSLPRWLSWDVGAMEGAVTQVPSTESAEPAGDLHAVLSFYTR</sequence>
<evidence type="ECO:0000256" key="7">
    <source>
        <dbReference type="HAMAP-Rule" id="MF_01306"/>
    </source>
</evidence>
<comment type="caution">
    <text evidence="12">The sequence shown here is derived from an EMBL/GenBank/DDBJ whole genome shotgun (WGS) entry which is preliminary data.</text>
</comment>
<evidence type="ECO:0000256" key="3">
    <source>
        <dbReference type="ARBA" id="ARBA00022884"/>
    </source>
</evidence>
<evidence type="ECO:0000256" key="1">
    <source>
        <dbReference type="ARBA" id="ARBA00007465"/>
    </source>
</evidence>
<comment type="function">
    <text evidence="7">With S5 and S12 plays an important role in translational accuracy.</text>
</comment>
<keyword evidence="3 7" id="KW-0694">RNA-binding</keyword>
<name>A0A1F6E3V6_9BACT</name>
<dbReference type="FunFam" id="3.10.290.10:FF:000001">
    <property type="entry name" value="30S ribosomal protein S4"/>
    <property type="match status" value="1"/>
</dbReference>
<dbReference type="PANTHER" id="PTHR11831">
    <property type="entry name" value="30S 40S RIBOSOMAL PROTEIN"/>
    <property type="match status" value="1"/>
</dbReference>
<comment type="subunit">
    <text evidence="7">Part of the 30S ribosomal subunit. Contacts protein S5. The interaction surface between S4 and S5 is involved in control of translational fidelity.</text>
</comment>
<dbReference type="InterPro" id="IPR036986">
    <property type="entry name" value="S4_RNA-bd_sf"/>
</dbReference>
<feature type="domain" description="RNA-binding S4" evidence="10">
    <location>
        <begin position="95"/>
        <end position="163"/>
    </location>
</feature>
<accession>A0A1F6E3V6</accession>
<comment type="function">
    <text evidence="7">One of the primary rRNA binding proteins, it binds directly to 16S rRNA where it nucleates assembly of the body of the 30S subunit.</text>
</comment>
<feature type="domain" description="Small ribosomal subunit protein uS4 N-terminal" evidence="11">
    <location>
        <begin position="1"/>
        <end position="94"/>
    </location>
</feature>
<protein>
    <recommendedName>
        <fullName evidence="6 7">Small ribosomal subunit protein uS4</fullName>
    </recommendedName>
</protein>
<dbReference type="GO" id="GO:0003735">
    <property type="term" value="F:structural constituent of ribosome"/>
    <property type="evidence" value="ECO:0007669"/>
    <property type="project" value="InterPro"/>
</dbReference>
<evidence type="ECO:0000256" key="6">
    <source>
        <dbReference type="ARBA" id="ARBA00035254"/>
    </source>
</evidence>
<dbReference type="SUPFAM" id="SSF55174">
    <property type="entry name" value="Alpha-L RNA-binding motif"/>
    <property type="match status" value="1"/>
</dbReference>
<feature type="region of interest" description="Disordered" evidence="9">
    <location>
        <begin position="29"/>
        <end position="49"/>
    </location>
</feature>
<dbReference type="AlphaFoldDB" id="A0A1F6E3V6"/>
<gene>
    <name evidence="7" type="primary">rpsD</name>
    <name evidence="12" type="ORF">A3C95_01660</name>
</gene>
<dbReference type="InterPro" id="IPR002942">
    <property type="entry name" value="S4_RNA-bd"/>
</dbReference>
<dbReference type="InterPro" id="IPR001912">
    <property type="entry name" value="Ribosomal_uS4_N"/>
</dbReference>
<dbReference type="PROSITE" id="PS00632">
    <property type="entry name" value="RIBOSOMAL_S4"/>
    <property type="match status" value="1"/>
</dbReference>
<dbReference type="Proteomes" id="UP000177107">
    <property type="component" value="Unassembled WGS sequence"/>
</dbReference>
<organism evidence="12 13">
    <name type="scientific">Candidatus Kaiserbacteria bacterium RIFCSPHIGHO2_02_FULL_56_30</name>
    <dbReference type="NCBI Taxonomy" id="1798499"/>
    <lineage>
        <taxon>Bacteria</taxon>
        <taxon>Candidatus Kaiseribacteriota</taxon>
    </lineage>
</organism>
<dbReference type="NCBIfam" id="NF003717">
    <property type="entry name" value="PRK05327.1"/>
    <property type="match status" value="1"/>
</dbReference>
<reference evidence="12 13" key="1">
    <citation type="journal article" date="2016" name="Nat. Commun.">
        <title>Thousands of microbial genomes shed light on interconnected biogeochemical processes in an aquifer system.</title>
        <authorList>
            <person name="Anantharaman K."/>
            <person name="Brown C.T."/>
            <person name="Hug L.A."/>
            <person name="Sharon I."/>
            <person name="Castelle C.J."/>
            <person name="Probst A.J."/>
            <person name="Thomas B.C."/>
            <person name="Singh A."/>
            <person name="Wilkins M.J."/>
            <person name="Karaoz U."/>
            <person name="Brodie E.L."/>
            <person name="Williams K.H."/>
            <person name="Hubbard S.S."/>
            <person name="Banfield J.F."/>
        </authorList>
    </citation>
    <scope>NUCLEOTIDE SEQUENCE [LARGE SCALE GENOMIC DNA]</scope>
</reference>
<dbReference type="NCBIfam" id="TIGR01017">
    <property type="entry name" value="rpsD_bact"/>
    <property type="match status" value="1"/>
</dbReference>
<dbReference type="GO" id="GO:0019843">
    <property type="term" value="F:rRNA binding"/>
    <property type="evidence" value="ECO:0007669"/>
    <property type="project" value="UniProtKB-UniRule"/>
</dbReference>
<dbReference type="InterPro" id="IPR018079">
    <property type="entry name" value="Ribosomal_uS4_CS"/>
</dbReference>
<evidence type="ECO:0000259" key="11">
    <source>
        <dbReference type="SMART" id="SM01390"/>
    </source>
</evidence>
<dbReference type="Gene3D" id="3.10.290.10">
    <property type="entry name" value="RNA-binding S4 domain"/>
    <property type="match status" value="1"/>
</dbReference>
<dbReference type="EMBL" id="MFLM01000009">
    <property type="protein sequence ID" value="OGG68394.1"/>
    <property type="molecule type" value="Genomic_DNA"/>
</dbReference>
<evidence type="ECO:0000256" key="8">
    <source>
        <dbReference type="RuleBase" id="RU003699"/>
    </source>
</evidence>
<dbReference type="Gene3D" id="1.10.1050.10">
    <property type="entry name" value="Ribosomal Protein S4 Delta 41, Chain A, domain 1"/>
    <property type="match status" value="1"/>
</dbReference>
<dbReference type="GO" id="GO:0042274">
    <property type="term" value="P:ribosomal small subunit biogenesis"/>
    <property type="evidence" value="ECO:0007669"/>
    <property type="project" value="TreeGrafter"/>
</dbReference>
<dbReference type="PANTHER" id="PTHR11831:SF4">
    <property type="entry name" value="SMALL RIBOSOMAL SUBUNIT PROTEIN US4M"/>
    <property type="match status" value="1"/>
</dbReference>
<evidence type="ECO:0000256" key="4">
    <source>
        <dbReference type="ARBA" id="ARBA00022980"/>
    </source>
</evidence>
<keyword evidence="4 7" id="KW-0689">Ribosomal protein</keyword>
<dbReference type="SMART" id="SM01390">
    <property type="entry name" value="Ribosomal_S4"/>
    <property type="match status" value="1"/>
</dbReference>
<evidence type="ECO:0000256" key="5">
    <source>
        <dbReference type="ARBA" id="ARBA00023274"/>
    </source>
</evidence>
<keyword evidence="2 7" id="KW-0699">rRNA-binding</keyword>
<evidence type="ECO:0000259" key="10">
    <source>
        <dbReference type="SMART" id="SM00363"/>
    </source>
</evidence>
<comment type="similarity">
    <text evidence="1 7 8">Belongs to the universal ribosomal protein uS4 family.</text>
</comment>
<dbReference type="HAMAP" id="MF_01306_B">
    <property type="entry name" value="Ribosomal_uS4_B"/>
    <property type="match status" value="1"/>
</dbReference>
<proteinExistence type="inferred from homology"/>
<evidence type="ECO:0000313" key="13">
    <source>
        <dbReference type="Proteomes" id="UP000177107"/>
    </source>
</evidence>
<dbReference type="InterPro" id="IPR005709">
    <property type="entry name" value="Ribosomal_uS4_bac-type"/>
</dbReference>
<keyword evidence="5 7" id="KW-0687">Ribonucleoprotein</keyword>
<evidence type="ECO:0000313" key="12">
    <source>
        <dbReference type="EMBL" id="OGG68394.1"/>
    </source>
</evidence>
<dbReference type="CDD" id="cd00165">
    <property type="entry name" value="S4"/>
    <property type="match status" value="1"/>
</dbReference>
<dbReference type="PROSITE" id="PS50889">
    <property type="entry name" value="S4"/>
    <property type="match status" value="1"/>
</dbReference>
<evidence type="ECO:0000256" key="9">
    <source>
        <dbReference type="SAM" id="MobiDB-lite"/>
    </source>
</evidence>
<dbReference type="GO" id="GO:0015935">
    <property type="term" value="C:small ribosomal subunit"/>
    <property type="evidence" value="ECO:0007669"/>
    <property type="project" value="InterPro"/>
</dbReference>
<evidence type="ECO:0000256" key="2">
    <source>
        <dbReference type="ARBA" id="ARBA00022730"/>
    </source>
</evidence>
<dbReference type="GO" id="GO:0006412">
    <property type="term" value="P:translation"/>
    <property type="evidence" value="ECO:0007669"/>
    <property type="project" value="UniProtKB-UniRule"/>
</dbReference>
<dbReference type="Pfam" id="PF00163">
    <property type="entry name" value="Ribosomal_S4"/>
    <property type="match status" value="1"/>
</dbReference>
<dbReference type="Pfam" id="PF01479">
    <property type="entry name" value="S4"/>
    <property type="match status" value="1"/>
</dbReference>
<dbReference type="STRING" id="1798499.A3C95_01660"/>
<dbReference type="InterPro" id="IPR022801">
    <property type="entry name" value="Ribosomal_uS4"/>
</dbReference>
<dbReference type="SMART" id="SM00363">
    <property type="entry name" value="S4"/>
    <property type="match status" value="1"/>
</dbReference>